<accession>A0A5N5SSL8</accession>
<proteinExistence type="predicted"/>
<keyword evidence="2" id="KW-1185">Reference proteome</keyword>
<organism evidence="1 2">
    <name type="scientific">Armadillidium nasatum</name>
    <dbReference type="NCBI Taxonomy" id="96803"/>
    <lineage>
        <taxon>Eukaryota</taxon>
        <taxon>Metazoa</taxon>
        <taxon>Ecdysozoa</taxon>
        <taxon>Arthropoda</taxon>
        <taxon>Crustacea</taxon>
        <taxon>Multicrustacea</taxon>
        <taxon>Malacostraca</taxon>
        <taxon>Eumalacostraca</taxon>
        <taxon>Peracarida</taxon>
        <taxon>Isopoda</taxon>
        <taxon>Oniscidea</taxon>
        <taxon>Crinocheta</taxon>
        <taxon>Armadillidiidae</taxon>
        <taxon>Armadillidium</taxon>
    </lineage>
</organism>
<comment type="caution">
    <text evidence="1">The sequence shown here is derived from an EMBL/GenBank/DDBJ whole genome shotgun (WGS) entry which is preliminary data.</text>
</comment>
<dbReference type="Proteomes" id="UP000326759">
    <property type="component" value="Unassembled WGS sequence"/>
</dbReference>
<evidence type="ECO:0000313" key="2">
    <source>
        <dbReference type="Proteomes" id="UP000326759"/>
    </source>
</evidence>
<dbReference type="AlphaFoldDB" id="A0A5N5SSL8"/>
<dbReference type="EMBL" id="SEYY01020807">
    <property type="protein sequence ID" value="KAB7497002.1"/>
    <property type="molecule type" value="Genomic_DNA"/>
</dbReference>
<gene>
    <name evidence="1" type="ORF">Anas_07226</name>
</gene>
<protein>
    <submittedName>
        <fullName evidence="1">Uncharacterized protein</fullName>
    </submittedName>
</protein>
<evidence type="ECO:0000313" key="1">
    <source>
        <dbReference type="EMBL" id="KAB7497002.1"/>
    </source>
</evidence>
<name>A0A5N5SSL8_9CRUS</name>
<sequence>MFWELLSKFFQSHFFEVFTDILFTEIVSSTKHSLLGFQCSDHIPVLGSLCSVQILFQYLDHVPVLYLINIQSINLGYIIQSQGPIR</sequence>
<reference evidence="1 2" key="1">
    <citation type="journal article" date="2019" name="PLoS Biol.">
        <title>Sex chromosomes control vertical transmission of feminizing Wolbachia symbionts in an isopod.</title>
        <authorList>
            <person name="Becking T."/>
            <person name="Chebbi M.A."/>
            <person name="Giraud I."/>
            <person name="Moumen B."/>
            <person name="Laverre T."/>
            <person name="Caubet Y."/>
            <person name="Peccoud J."/>
            <person name="Gilbert C."/>
            <person name="Cordaux R."/>
        </authorList>
    </citation>
    <scope>NUCLEOTIDE SEQUENCE [LARGE SCALE GENOMIC DNA]</scope>
    <source>
        <strain evidence="1">ANa2</strain>
        <tissue evidence="1">Whole body excluding digestive tract and cuticle</tissue>
    </source>
</reference>